<keyword evidence="4" id="KW-0547">Nucleotide-binding</keyword>
<evidence type="ECO:0000256" key="7">
    <source>
        <dbReference type="ARBA" id="ARBA00031113"/>
    </source>
</evidence>
<protein>
    <recommendedName>
        <fullName evidence="2">serine--tRNA ligase</fullName>
        <ecNumber evidence="2">6.1.1.11</ecNumber>
    </recommendedName>
    <alternativeName>
        <fullName evidence="7">Seryl-tRNA synthetase</fullName>
    </alternativeName>
</protein>
<dbReference type="PANTHER" id="PTHR11778">
    <property type="entry name" value="SERYL-TRNA SYNTHETASE"/>
    <property type="match status" value="1"/>
</dbReference>
<dbReference type="AlphaFoldDB" id="A0A915J4R8"/>
<dbReference type="InterPro" id="IPR045864">
    <property type="entry name" value="aa-tRNA-synth_II/BPL/LPL"/>
</dbReference>
<evidence type="ECO:0000256" key="5">
    <source>
        <dbReference type="ARBA" id="ARBA00022840"/>
    </source>
</evidence>
<evidence type="ECO:0000259" key="8">
    <source>
        <dbReference type="PROSITE" id="PS50862"/>
    </source>
</evidence>
<evidence type="ECO:0000313" key="10">
    <source>
        <dbReference type="WBParaSite" id="nRc.2.0.1.t20712-RA"/>
    </source>
</evidence>
<comment type="similarity">
    <text evidence="1">Belongs to the class-II aminoacyl-tRNA synthetase family. Type-1 seryl-tRNA synthetase subfamily.</text>
</comment>
<dbReference type="GO" id="GO:0005524">
    <property type="term" value="F:ATP binding"/>
    <property type="evidence" value="ECO:0007669"/>
    <property type="project" value="UniProtKB-KW"/>
</dbReference>
<evidence type="ECO:0000256" key="4">
    <source>
        <dbReference type="ARBA" id="ARBA00022741"/>
    </source>
</evidence>
<accession>A0A915J4R8</accession>
<dbReference type="Proteomes" id="UP000887565">
    <property type="component" value="Unplaced"/>
</dbReference>
<dbReference type="EC" id="6.1.1.11" evidence="2"/>
<organism evidence="9 10">
    <name type="scientific">Romanomermis culicivorax</name>
    <name type="common">Nematode worm</name>
    <dbReference type="NCBI Taxonomy" id="13658"/>
    <lineage>
        <taxon>Eukaryota</taxon>
        <taxon>Metazoa</taxon>
        <taxon>Ecdysozoa</taxon>
        <taxon>Nematoda</taxon>
        <taxon>Enoplea</taxon>
        <taxon>Dorylaimia</taxon>
        <taxon>Mermithida</taxon>
        <taxon>Mermithoidea</taxon>
        <taxon>Mermithidae</taxon>
        <taxon>Romanomermis</taxon>
    </lineage>
</organism>
<evidence type="ECO:0000313" key="9">
    <source>
        <dbReference type="Proteomes" id="UP000887565"/>
    </source>
</evidence>
<keyword evidence="6" id="KW-0030">Aminoacyl-tRNA synthetase</keyword>
<dbReference type="Gene3D" id="3.30.930.10">
    <property type="entry name" value="Bira Bifunctional Protein, Domain 2"/>
    <property type="match status" value="1"/>
</dbReference>
<dbReference type="WBParaSite" id="nRc.2.0.1.t20712-RA">
    <property type="protein sequence ID" value="nRc.2.0.1.t20712-RA"/>
    <property type="gene ID" value="nRc.2.0.1.g20712"/>
</dbReference>
<dbReference type="OMA" id="PLNACGE"/>
<keyword evidence="9" id="KW-1185">Reference proteome</keyword>
<dbReference type="InterPro" id="IPR006195">
    <property type="entry name" value="aa-tRNA-synth_II"/>
</dbReference>
<dbReference type="GO" id="GO:0004828">
    <property type="term" value="F:serine-tRNA ligase activity"/>
    <property type="evidence" value="ECO:0007669"/>
    <property type="project" value="UniProtKB-EC"/>
</dbReference>
<feature type="domain" description="Aminoacyl-transfer RNA synthetases class-II family profile" evidence="8">
    <location>
        <begin position="199"/>
        <end position="449"/>
    </location>
</feature>
<dbReference type="PROSITE" id="PS50862">
    <property type="entry name" value="AA_TRNA_LIGASE_II"/>
    <property type="match status" value="1"/>
</dbReference>
<reference evidence="10" key="1">
    <citation type="submission" date="2022-11" db="UniProtKB">
        <authorList>
            <consortium name="WormBaseParasite"/>
        </authorList>
    </citation>
    <scope>IDENTIFICATION</scope>
</reference>
<evidence type="ECO:0000256" key="1">
    <source>
        <dbReference type="ARBA" id="ARBA00010728"/>
    </source>
</evidence>
<name>A0A915J4R8_ROMCU</name>
<sequence>MNLASVILKSKFTSSIRKNLSNNRQFNRRKFANSSSNLLFSRNVVRPDFDFDFLLDSKNREEIEKNIRNRKQIGDIDKLNQLWLEIQSIFKDRTCFDDEEDHSSRNEQKVADLQRLWNEFYEQAWAIPNKTSPLSPIGDETQARLVKTHGSKNEAQKWPPKLAEEIFQAHGTLRQDFSTECGDKSYAFFSSAAILEQCLIEYAVDLLKSKNFRPLIIPDILNLRSPRQCGMVTKISVNDENLSTSNDLEDHRRLVYTLKHNTDYCLAGTGETGIASMLENAIYSTEELPLKFYTVSRCFRPEVGTAGEEKRIYRVHEFTKVEMFSVTADESGTESDDMLQHFVDVQEEIFSSLNLHYRLLDMPTRELGASAYRKFDIEAWMPGRNVYGEISSASNCTDFQSRRLNAKYKTVDGRYKYLHTINGTACATNRLIISLVEQNQTFNKNVNLPEKLQIYVDNYEKTADLRTKLRFRKVFDRCSFS</sequence>
<dbReference type="PRINTS" id="PR00981">
    <property type="entry name" value="TRNASYNTHSER"/>
</dbReference>
<dbReference type="Pfam" id="PF00587">
    <property type="entry name" value="tRNA-synt_2b"/>
    <property type="match status" value="1"/>
</dbReference>
<keyword evidence="5" id="KW-0067">ATP-binding</keyword>
<dbReference type="InterPro" id="IPR002314">
    <property type="entry name" value="aa-tRNA-synt_IIb"/>
</dbReference>
<dbReference type="SUPFAM" id="SSF55681">
    <property type="entry name" value="Class II aaRS and biotin synthetases"/>
    <property type="match status" value="1"/>
</dbReference>
<keyword evidence="3" id="KW-0436">Ligase</keyword>
<dbReference type="InterPro" id="IPR002317">
    <property type="entry name" value="Ser-tRNA-ligase_type_1"/>
</dbReference>
<dbReference type="GO" id="GO:0006434">
    <property type="term" value="P:seryl-tRNA aminoacylation"/>
    <property type="evidence" value="ECO:0007669"/>
    <property type="project" value="InterPro"/>
</dbReference>
<evidence type="ECO:0000256" key="3">
    <source>
        <dbReference type="ARBA" id="ARBA00022598"/>
    </source>
</evidence>
<evidence type="ECO:0000256" key="6">
    <source>
        <dbReference type="ARBA" id="ARBA00023146"/>
    </source>
</evidence>
<evidence type="ECO:0000256" key="2">
    <source>
        <dbReference type="ARBA" id="ARBA00012840"/>
    </source>
</evidence>
<proteinExistence type="inferred from homology"/>